<dbReference type="PANTHER" id="PTHR45681:SF6">
    <property type="entry name" value="POLYKETIDE SYNTHASE 37"/>
    <property type="match status" value="1"/>
</dbReference>
<sequence>MRPGSTILIHSATGGIGLAALSLSLHYECDIYVTVGTREKKEYLRKNYPQIPDSHMGHSRDTSFELMIKRETKSRGVDFILNSLSEDKLQASIRCLARGGQLMEIGKYDLAIMTILSILCL</sequence>
<dbReference type="InterPro" id="IPR050444">
    <property type="entry name" value="Polyketide_Synthase"/>
</dbReference>
<dbReference type="InterPro" id="IPR020843">
    <property type="entry name" value="ER"/>
</dbReference>
<dbReference type="GO" id="GO:0016491">
    <property type="term" value="F:oxidoreductase activity"/>
    <property type="evidence" value="ECO:0007669"/>
    <property type="project" value="InterPro"/>
</dbReference>
<feature type="chain" id="PRO_5041300407" description="Enoyl reductase (ER) domain-containing protein" evidence="2">
    <location>
        <begin position="20"/>
        <end position="121"/>
    </location>
</feature>
<feature type="domain" description="Enoyl reductase (ER)" evidence="3">
    <location>
        <begin position="1"/>
        <end position="119"/>
    </location>
</feature>
<reference evidence="4" key="1">
    <citation type="journal article" date="2023" name="G3 (Bethesda)">
        <title>Whole genome assemblies of Zophobas morio and Tenebrio molitor.</title>
        <authorList>
            <person name="Kaur S."/>
            <person name="Stinson S.A."/>
            <person name="diCenzo G.C."/>
        </authorList>
    </citation>
    <scope>NUCLEOTIDE SEQUENCE</scope>
    <source>
        <strain evidence="4">QUZm001</strain>
    </source>
</reference>
<dbReference type="AlphaFoldDB" id="A0AA38IBC3"/>
<dbReference type="PANTHER" id="PTHR45681">
    <property type="entry name" value="POLYKETIDE SYNTHASE 44-RELATED"/>
    <property type="match status" value="1"/>
</dbReference>
<comment type="caution">
    <text evidence="4">The sequence shown here is derived from an EMBL/GenBank/DDBJ whole genome shotgun (WGS) entry which is preliminary data.</text>
</comment>
<dbReference type="CDD" id="cd05195">
    <property type="entry name" value="enoyl_red"/>
    <property type="match status" value="1"/>
</dbReference>
<evidence type="ECO:0000259" key="3">
    <source>
        <dbReference type="SMART" id="SM00829"/>
    </source>
</evidence>
<dbReference type="EMBL" id="JALNTZ010000005">
    <property type="protein sequence ID" value="KAJ3652390.1"/>
    <property type="molecule type" value="Genomic_DNA"/>
</dbReference>
<evidence type="ECO:0000256" key="2">
    <source>
        <dbReference type="SAM" id="SignalP"/>
    </source>
</evidence>
<evidence type="ECO:0000313" key="5">
    <source>
        <dbReference type="Proteomes" id="UP001168821"/>
    </source>
</evidence>
<dbReference type="GO" id="GO:0016740">
    <property type="term" value="F:transferase activity"/>
    <property type="evidence" value="ECO:0007669"/>
    <property type="project" value="UniProtKB-KW"/>
</dbReference>
<name>A0AA38IBC3_9CUCU</name>
<accession>A0AA38IBC3</accession>
<keyword evidence="2" id="KW-0732">Signal</keyword>
<keyword evidence="1" id="KW-0808">Transferase</keyword>
<dbReference type="InterPro" id="IPR013149">
    <property type="entry name" value="ADH-like_C"/>
</dbReference>
<protein>
    <recommendedName>
        <fullName evidence="3">Enoyl reductase (ER) domain-containing protein</fullName>
    </recommendedName>
</protein>
<feature type="signal peptide" evidence="2">
    <location>
        <begin position="1"/>
        <end position="19"/>
    </location>
</feature>
<evidence type="ECO:0000256" key="1">
    <source>
        <dbReference type="ARBA" id="ARBA00022679"/>
    </source>
</evidence>
<dbReference type="SUPFAM" id="SSF51735">
    <property type="entry name" value="NAD(P)-binding Rossmann-fold domains"/>
    <property type="match status" value="1"/>
</dbReference>
<dbReference type="SMART" id="SM00829">
    <property type="entry name" value="PKS_ER"/>
    <property type="match status" value="1"/>
</dbReference>
<evidence type="ECO:0000313" key="4">
    <source>
        <dbReference type="EMBL" id="KAJ3652390.1"/>
    </source>
</evidence>
<keyword evidence="5" id="KW-1185">Reference proteome</keyword>
<dbReference type="Gene3D" id="3.90.180.10">
    <property type="entry name" value="Medium-chain alcohol dehydrogenases, catalytic domain"/>
    <property type="match status" value="1"/>
</dbReference>
<dbReference type="Pfam" id="PF00107">
    <property type="entry name" value="ADH_zinc_N"/>
    <property type="match status" value="1"/>
</dbReference>
<organism evidence="4 5">
    <name type="scientific">Zophobas morio</name>
    <dbReference type="NCBI Taxonomy" id="2755281"/>
    <lineage>
        <taxon>Eukaryota</taxon>
        <taxon>Metazoa</taxon>
        <taxon>Ecdysozoa</taxon>
        <taxon>Arthropoda</taxon>
        <taxon>Hexapoda</taxon>
        <taxon>Insecta</taxon>
        <taxon>Pterygota</taxon>
        <taxon>Neoptera</taxon>
        <taxon>Endopterygota</taxon>
        <taxon>Coleoptera</taxon>
        <taxon>Polyphaga</taxon>
        <taxon>Cucujiformia</taxon>
        <taxon>Tenebrionidae</taxon>
        <taxon>Zophobas</taxon>
    </lineage>
</organism>
<dbReference type="InterPro" id="IPR036291">
    <property type="entry name" value="NAD(P)-bd_dom_sf"/>
</dbReference>
<proteinExistence type="predicted"/>
<dbReference type="Proteomes" id="UP001168821">
    <property type="component" value="Unassembled WGS sequence"/>
</dbReference>
<gene>
    <name evidence="4" type="ORF">Zmor_018361</name>
</gene>